<dbReference type="InterPro" id="IPR003593">
    <property type="entry name" value="AAA+_ATPase"/>
</dbReference>
<dbReference type="PROSITE" id="PS50893">
    <property type="entry name" value="ABC_TRANSPORTER_2"/>
    <property type="match status" value="1"/>
</dbReference>
<keyword evidence="3 6" id="KW-0067">ATP-binding</keyword>
<reference evidence="6 7" key="1">
    <citation type="submission" date="2016-05" db="EMBL/GenBank/DDBJ databases">
        <title>Microbial solvent formation.</title>
        <authorList>
            <person name="Poehlein A."/>
            <person name="Montoya Solano J.D."/>
            <person name="Flitsch S."/>
            <person name="Krabben P."/>
            <person name="Duerre P."/>
            <person name="Daniel R."/>
        </authorList>
    </citation>
    <scope>NUCLEOTIDE SEQUENCE [LARGE SCALE GENOMIC DNA]</scope>
    <source>
        <strain evidence="6 7">L1-8</strain>
    </source>
</reference>
<keyword evidence="1" id="KW-0813">Transport</keyword>
<dbReference type="RefSeq" id="WP_077867081.1">
    <property type="nucleotide sequence ID" value="NZ_LZYZ01000009.1"/>
</dbReference>
<dbReference type="PANTHER" id="PTHR42939:SF1">
    <property type="entry name" value="ABC TRANSPORTER ATP-BINDING PROTEIN ALBC-RELATED"/>
    <property type="match status" value="1"/>
</dbReference>
<dbReference type="EMBL" id="LZYZ01000009">
    <property type="protein sequence ID" value="OOM06655.1"/>
    <property type="molecule type" value="Genomic_DNA"/>
</dbReference>
<evidence type="ECO:0000313" key="7">
    <source>
        <dbReference type="Proteomes" id="UP000191154"/>
    </source>
</evidence>
<evidence type="ECO:0000256" key="2">
    <source>
        <dbReference type="ARBA" id="ARBA00022741"/>
    </source>
</evidence>
<dbReference type="PANTHER" id="PTHR42939">
    <property type="entry name" value="ABC TRANSPORTER ATP-BINDING PROTEIN ALBC-RELATED"/>
    <property type="match status" value="1"/>
</dbReference>
<dbReference type="InterPro" id="IPR003439">
    <property type="entry name" value="ABC_transporter-like_ATP-bd"/>
</dbReference>
<evidence type="ECO:0000259" key="5">
    <source>
        <dbReference type="PROSITE" id="PS50893"/>
    </source>
</evidence>
<dbReference type="InterPro" id="IPR027417">
    <property type="entry name" value="P-loop_NTPase"/>
</dbReference>
<dbReference type="AlphaFoldDB" id="A0A1S8MR50"/>
<dbReference type="Pfam" id="PF00005">
    <property type="entry name" value="ABC_tran"/>
    <property type="match status" value="1"/>
</dbReference>
<feature type="region of interest" description="Disordered" evidence="4">
    <location>
        <begin position="1"/>
        <end position="22"/>
    </location>
</feature>
<evidence type="ECO:0000256" key="1">
    <source>
        <dbReference type="ARBA" id="ARBA00022448"/>
    </source>
</evidence>
<protein>
    <submittedName>
        <fullName evidence="6">ABC transporter ATP-binding protein YtrB</fullName>
    </submittedName>
</protein>
<dbReference type="GO" id="GO:0005524">
    <property type="term" value="F:ATP binding"/>
    <property type="evidence" value="ECO:0007669"/>
    <property type="project" value="UniProtKB-KW"/>
</dbReference>
<dbReference type="Gene3D" id="3.40.50.300">
    <property type="entry name" value="P-loop containing nucleotide triphosphate hydrolases"/>
    <property type="match status" value="1"/>
</dbReference>
<dbReference type="SUPFAM" id="SSF52540">
    <property type="entry name" value="P-loop containing nucleoside triphosphate hydrolases"/>
    <property type="match status" value="1"/>
</dbReference>
<dbReference type="SMART" id="SM00382">
    <property type="entry name" value="AAA"/>
    <property type="match status" value="1"/>
</dbReference>
<dbReference type="STRING" id="169679.CSACC_10400"/>
<organism evidence="6 7">
    <name type="scientific">Clostridium saccharobutylicum</name>
    <dbReference type="NCBI Taxonomy" id="169679"/>
    <lineage>
        <taxon>Bacteria</taxon>
        <taxon>Bacillati</taxon>
        <taxon>Bacillota</taxon>
        <taxon>Clostridia</taxon>
        <taxon>Eubacteriales</taxon>
        <taxon>Clostridiaceae</taxon>
        <taxon>Clostridium</taxon>
    </lineage>
</organism>
<sequence>MNNDNNEIFNSNNEAVRNSNPANSNVNNSPILECRSLIKNFGGKEALKCIDLKIARGRIVGLLGPNGSGKSTLIKLANSLLTPTSGEILINGKRPGIETKKVVSYLPERTYLNDWMKVCDIIEFFEDFYDNFNSQRAYDMLQKLNINPNDKLKTMSKGTKEKVQLILVMSREADLYLLDEPIAGVDPAARDYILNTILNNYNENATIIICTHLISDIERILDDVVFISYGKIFLTKSVDEIRENEGKSVDALFREVFKC</sequence>
<dbReference type="GO" id="GO:0016887">
    <property type="term" value="F:ATP hydrolysis activity"/>
    <property type="evidence" value="ECO:0007669"/>
    <property type="project" value="InterPro"/>
</dbReference>
<comment type="caution">
    <text evidence="6">The sequence shown here is derived from an EMBL/GenBank/DDBJ whole genome shotgun (WGS) entry which is preliminary data.</text>
</comment>
<evidence type="ECO:0000256" key="3">
    <source>
        <dbReference type="ARBA" id="ARBA00022840"/>
    </source>
</evidence>
<keyword evidence="2" id="KW-0547">Nucleotide-binding</keyword>
<proteinExistence type="predicted"/>
<dbReference type="CDD" id="cd03230">
    <property type="entry name" value="ABC_DR_subfamily_A"/>
    <property type="match status" value="1"/>
</dbReference>
<name>A0A1S8MR50_CLOSA</name>
<evidence type="ECO:0000256" key="4">
    <source>
        <dbReference type="SAM" id="MobiDB-lite"/>
    </source>
</evidence>
<feature type="domain" description="ABC transporter" evidence="5">
    <location>
        <begin position="32"/>
        <end position="254"/>
    </location>
</feature>
<accession>A0A1S8MR50</accession>
<dbReference type="InterPro" id="IPR051782">
    <property type="entry name" value="ABC_Transporter_VariousFunc"/>
</dbReference>
<evidence type="ECO:0000313" key="6">
    <source>
        <dbReference type="EMBL" id="OOM06655.1"/>
    </source>
</evidence>
<gene>
    <name evidence="6" type="primary">ytrB_2</name>
    <name evidence="6" type="ORF">CLOSAC_40830</name>
</gene>
<dbReference type="Proteomes" id="UP000191154">
    <property type="component" value="Unassembled WGS sequence"/>
</dbReference>